<keyword evidence="10" id="KW-1185">Reference proteome</keyword>
<proteinExistence type="predicted"/>
<sequence>MTAEAFKDTGKERVDDVPSDSGPIQAGDEPVPVDPELVRRVFPDGSIRGLTLSLPGYGLVVYDKAILGSAALFGMVDDLDLRVGDSTSRLSWATSLFYLGQLAGSYPTTYLVQHFRTRWTVGPAVMIWAIVAASAAGCKTYQGLFAQRFFLGFSEAIIPTSFMSIISGFYTQEEQAARQTLWFSGAGWFTAIGPILNYGFAQIDGGALHSWQYCFVFAGILTSLFGLWAFFMPDSPTDAWFLTGEERVTAVERLRAGQTGIRNHEIKLDQIKESILDPTVWLVFVMMASGYTANGAVTGFGPLIVSTFGYSTLSSALFQMPIGFLCVLSSLLTGLAASRWRNIRFPLLLACCAPVIAGYIIIWKSSWGDRPAAPVAGYSIIGFFGGVVGLVVPIASSNVAGDTKRSFTAAAVFAGYCVGNIVGPQMVVSSEKERHYPTLWSGLIGCYMITIVATSTLWFLLWRENKRRAGLNLDKAEAGRLGFHDLTDRQNLHFVYKL</sequence>
<evidence type="ECO:0000256" key="6">
    <source>
        <dbReference type="SAM" id="MobiDB-lite"/>
    </source>
</evidence>
<dbReference type="AlphaFoldDB" id="A0A9P4YPY5"/>
<comment type="subcellular location">
    <subcellularLocation>
        <location evidence="1">Membrane</location>
        <topology evidence="1">Multi-pass membrane protein</topology>
    </subcellularLocation>
</comment>
<keyword evidence="2" id="KW-0813">Transport</keyword>
<organism evidence="9 10">
    <name type="scientific">Geosmithia morbida</name>
    <dbReference type="NCBI Taxonomy" id="1094350"/>
    <lineage>
        <taxon>Eukaryota</taxon>
        <taxon>Fungi</taxon>
        <taxon>Dikarya</taxon>
        <taxon>Ascomycota</taxon>
        <taxon>Pezizomycotina</taxon>
        <taxon>Sordariomycetes</taxon>
        <taxon>Hypocreomycetidae</taxon>
        <taxon>Hypocreales</taxon>
        <taxon>Bionectriaceae</taxon>
        <taxon>Geosmithia</taxon>
    </lineage>
</organism>
<keyword evidence="5 7" id="KW-0472">Membrane</keyword>
<dbReference type="GO" id="GO:0016020">
    <property type="term" value="C:membrane"/>
    <property type="evidence" value="ECO:0007669"/>
    <property type="project" value="UniProtKB-SubCell"/>
</dbReference>
<evidence type="ECO:0000259" key="8">
    <source>
        <dbReference type="PROSITE" id="PS50850"/>
    </source>
</evidence>
<dbReference type="InterPro" id="IPR011701">
    <property type="entry name" value="MFS"/>
</dbReference>
<feature type="transmembrane region" description="Helical" evidence="7">
    <location>
        <begin position="210"/>
        <end position="231"/>
    </location>
</feature>
<dbReference type="Gene3D" id="1.20.1250.20">
    <property type="entry name" value="MFS general substrate transporter like domains"/>
    <property type="match status" value="1"/>
</dbReference>
<feature type="domain" description="Major facilitator superfamily (MFS) profile" evidence="8">
    <location>
        <begin position="49"/>
        <end position="465"/>
    </location>
</feature>
<dbReference type="RefSeq" id="XP_035318314.1">
    <property type="nucleotide sequence ID" value="XM_035466545.1"/>
</dbReference>
<dbReference type="PANTHER" id="PTHR43791">
    <property type="entry name" value="PERMEASE-RELATED"/>
    <property type="match status" value="1"/>
</dbReference>
<keyword evidence="4 7" id="KW-1133">Transmembrane helix</keyword>
<name>A0A9P4YPY5_9HYPO</name>
<feature type="transmembrane region" description="Helical" evidence="7">
    <location>
        <begin position="119"/>
        <end position="137"/>
    </location>
</feature>
<feature type="transmembrane region" description="Helical" evidence="7">
    <location>
        <begin position="280"/>
        <end position="304"/>
    </location>
</feature>
<feature type="transmembrane region" description="Helical" evidence="7">
    <location>
        <begin position="345"/>
        <end position="363"/>
    </location>
</feature>
<evidence type="ECO:0000256" key="3">
    <source>
        <dbReference type="ARBA" id="ARBA00022692"/>
    </source>
</evidence>
<keyword evidence="3 7" id="KW-0812">Transmembrane</keyword>
<feature type="transmembrane region" description="Helical" evidence="7">
    <location>
        <begin position="375"/>
        <end position="395"/>
    </location>
</feature>
<feature type="transmembrane region" description="Helical" evidence="7">
    <location>
        <begin position="439"/>
        <end position="461"/>
    </location>
</feature>
<dbReference type="OrthoDB" id="1932925at2759"/>
<dbReference type="Pfam" id="PF07690">
    <property type="entry name" value="MFS_1"/>
    <property type="match status" value="1"/>
</dbReference>
<evidence type="ECO:0000313" key="9">
    <source>
        <dbReference type="EMBL" id="KAF4119662.1"/>
    </source>
</evidence>
<dbReference type="Proteomes" id="UP000749293">
    <property type="component" value="Unassembled WGS sequence"/>
</dbReference>
<feature type="region of interest" description="Disordered" evidence="6">
    <location>
        <begin position="1"/>
        <end position="31"/>
    </location>
</feature>
<feature type="transmembrane region" description="Helical" evidence="7">
    <location>
        <begin position="181"/>
        <end position="198"/>
    </location>
</feature>
<comment type="caution">
    <text evidence="9">The sequence shown here is derived from an EMBL/GenBank/DDBJ whole genome shotgun (WGS) entry which is preliminary data.</text>
</comment>
<dbReference type="EMBL" id="JAANYQ010000022">
    <property type="protein sequence ID" value="KAF4119662.1"/>
    <property type="molecule type" value="Genomic_DNA"/>
</dbReference>
<dbReference type="PROSITE" id="PS50850">
    <property type="entry name" value="MFS"/>
    <property type="match status" value="1"/>
</dbReference>
<evidence type="ECO:0000256" key="4">
    <source>
        <dbReference type="ARBA" id="ARBA00022989"/>
    </source>
</evidence>
<evidence type="ECO:0000313" key="10">
    <source>
        <dbReference type="Proteomes" id="UP000749293"/>
    </source>
</evidence>
<dbReference type="InterPro" id="IPR036259">
    <property type="entry name" value="MFS_trans_sf"/>
</dbReference>
<evidence type="ECO:0000256" key="1">
    <source>
        <dbReference type="ARBA" id="ARBA00004141"/>
    </source>
</evidence>
<dbReference type="SUPFAM" id="SSF103473">
    <property type="entry name" value="MFS general substrate transporter"/>
    <property type="match status" value="1"/>
</dbReference>
<accession>A0A9P4YPY5</accession>
<protein>
    <submittedName>
        <fullName evidence="9">Major Facilitator Superfamily</fullName>
    </submittedName>
</protein>
<feature type="compositionally biased region" description="Basic and acidic residues" evidence="6">
    <location>
        <begin position="1"/>
        <end position="16"/>
    </location>
</feature>
<feature type="transmembrane region" description="Helical" evidence="7">
    <location>
        <begin position="407"/>
        <end position="427"/>
    </location>
</feature>
<dbReference type="GeneID" id="55970799"/>
<feature type="transmembrane region" description="Helical" evidence="7">
    <location>
        <begin position="149"/>
        <end position="169"/>
    </location>
</feature>
<evidence type="ECO:0000256" key="2">
    <source>
        <dbReference type="ARBA" id="ARBA00022448"/>
    </source>
</evidence>
<dbReference type="GO" id="GO:0022857">
    <property type="term" value="F:transmembrane transporter activity"/>
    <property type="evidence" value="ECO:0007669"/>
    <property type="project" value="InterPro"/>
</dbReference>
<dbReference type="InterPro" id="IPR020846">
    <property type="entry name" value="MFS_dom"/>
</dbReference>
<evidence type="ECO:0000256" key="5">
    <source>
        <dbReference type="ARBA" id="ARBA00023136"/>
    </source>
</evidence>
<evidence type="ECO:0000256" key="7">
    <source>
        <dbReference type="SAM" id="Phobius"/>
    </source>
</evidence>
<dbReference type="PANTHER" id="PTHR43791:SF55">
    <property type="entry name" value="TRANSPORTER, PUTATIVE (AFU_ORTHOLOGUE AFUA_6G01820)-RELATED"/>
    <property type="match status" value="1"/>
</dbReference>
<feature type="transmembrane region" description="Helical" evidence="7">
    <location>
        <begin position="316"/>
        <end position="338"/>
    </location>
</feature>
<gene>
    <name evidence="9" type="ORF">GMORB2_4571</name>
</gene>
<reference evidence="9" key="1">
    <citation type="submission" date="2020-03" db="EMBL/GenBank/DDBJ databases">
        <title>Site-based positive gene gene selection in Geosmithia morbida across the United States reveals a broad range of putative effectors and factors for local host and environmental adapation.</title>
        <authorList>
            <person name="Onufrak A."/>
            <person name="Murdoch R.W."/>
            <person name="Gazis R."/>
            <person name="Huff M."/>
            <person name="Staton M."/>
            <person name="Klingeman W."/>
            <person name="Hadziabdic D."/>
        </authorList>
    </citation>
    <scope>NUCLEOTIDE SEQUENCE</scope>
    <source>
        <strain evidence="9">1262</strain>
    </source>
</reference>